<dbReference type="EMBL" id="AE016827">
    <property type="protein sequence ID" value="AAU38244.1"/>
    <property type="molecule type" value="Genomic_DNA"/>
</dbReference>
<keyword evidence="2" id="KW-1185">Reference proteome</keyword>
<accession>Q65S16</accession>
<evidence type="ECO:0000313" key="1">
    <source>
        <dbReference type="EMBL" id="AAU38244.1"/>
    </source>
</evidence>
<protein>
    <submittedName>
        <fullName evidence="1">Uncharacterized protein</fullName>
    </submittedName>
</protein>
<sequence length="37" mass="4559">MEARRRLGYDGNRVIHEYANKNLYRWRINARSLSYCL</sequence>
<proteinExistence type="predicted"/>
<gene>
    <name evidence="1" type="ordered locus">MS1637</name>
</gene>
<evidence type="ECO:0000313" key="2">
    <source>
        <dbReference type="Proteomes" id="UP000000607"/>
    </source>
</evidence>
<organism evidence="1 2">
    <name type="scientific">Mannheimia succiniciproducens (strain KCTC 0769BP / MBEL55E)</name>
    <dbReference type="NCBI Taxonomy" id="221988"/>
    <lineage>
        <taxon>Bacteria</taxon>
        <taxon>Pseudomonadati</taxon>
        <taxon>Pseudomonadota</taxon>
        <taxon>Gammaproteobacteria</taxon>
        <taxon>Pasteurellales</taxon>
        <taxon>Pasteurellaceae</taxon>
        <taxon>Basfia</taxon>
    </lineage>
</organism>
<name>Q65S16_MANSM</name>
<dbReference type="STRING" id="221988.MS1637"/>
<dbReference type="AlphaFoldDB" id="Q65S16"/>
<dbReference type="Proteomes" id="UP000000607">
    <property type="component" value="Chromosome"/>
</dbReference>
<dbReference type="HOGENOM" id="CLU_3345560_0_0_6"/>
<dbReference type="KEGG" id="msu:MS1637"/>
<reference evidence="1 2" key="1">
    <citation type="journal article" date="2004" name="Nat. Biotechnol.">
        <title>The genome sequence of the capnophilic rumen bacterium Mannheimia succiniciproducens.</title>
        <authorList>
            <person name="Hong S.H."/>
            <person name="Kim J.S."/>
            <person name="Lee S.Y."/>
            <person name="In Y.H."/>
            <person name="Choi S.S."/>
            <person name="Rih J.-K."/>
            <person name="Kim C.H."/>
            <person name="Jeong H."/>
            <person name="Hur C.G."/>
            <person name="Kim J.J."/>
        </authorList>
    </citation>
    <scope>NUCLEOTIDE SEQUENCE [LARGE SCALE GENOMIC DNA]</scope>
    <source>
        <strain evidence="2">KCTC 0769BP / MBEL55E</strain>
    </source>
</reference>